<evidence type="ECO:0000313" key="2">
    <source>
        <dbReference type="Proteomes" id="UP001054945"/>
    </source>
</evidence>
<reference evidence="1 2" key="1">
    <citation type="submission" date="2021-06" db="EMBL/GenBank/DDBJ databases">
        <title>Caerostris extrusa draft genome.</title>
        <authorList>
            <person name="Kono N."/>
            <person name="Arakawa K."/>
        </authorList>
    </citation>
    <scope>NUCLEOTIDE SEQUENCE [LARGE SCALE GENOMIC DNA]</scope>
</reference>
<evidence type="ECO:0000313" key="1">
    <source>
        <dbReference type="EMBL" id="GIY74470.1"/>
    </source>
</evidence>
<comment type="caution">
    <text evidence="1">The sequence shown here is derived from an EMBL/GenBank/DDBJ whole genome shotgun (WGS) entry which is preliminary data.</text>
</comment>
<accession>A0AAV4VVJ4</accession>
<dbReference type="Proteomes" id="UP001054945">
    <property type="component" value="Unassembled WGS sequence"/>
</dbReference>
<proteinExistence type="predicted"/>
<keyword evidence="2" id="KW-1185">Reference proteome</keyword>
<organism evidence="1 2">
    <name type="scientific">Caerostris extrusa</name>
    <name type="common">Bark spider</name>
    <name type="synonym">Caerostris bankana</name>
    <dbReference type="NCBI Taxonomy" id="172846"/>
    <lineage>
        <taxon>Eukaryota</taxon>
        <taxon>Metazoa</taxon>
        <taxon>Ecdysozoa</taxon>
        <taxon>Arthropoda</taxon>
        <taxon>Chelicerata</taxon>
        <taxon>Arachnida</taxon>
        <taxon>Araneae</taxon>
        <taxon>Araneomorphae</taxon>
        <taxon>Entelegynae</taxon>
        <taxon>Araneoidea</taxon>
        <taxon>Araneidae</taxon>
        <taxon>Caerostris</taxon>
    </lineage>
</organism>
<protein>
    <submittedName>
        <fullName evidence="1">Uncharacterized protein</fullName>
    </submittedName>
</protein>
<name>A0AAV4VVJ4_CAEEX</name>
<dbReference type="AlphaFoldDB" id="A0AAV4VVJ4"/>
<sequence>MIKAVQKHIPVLFGLSADGSFSLIFGRQQDINNGRLICVRNFLEEQFSAGNDSVSKFNMQELNNKHIKSCRQTIPKSPYPGSFHQPAIKSLQDGIESLVQMWVEISEVIAATPIAPDRSLVHNDV</sequence>
<dbReference type="EMBL" id="BPLR01015222">
    <property type="protein sequence ID" value="GIY74470.1"/>
    <property type="molecule type" value="Genomic_DNA"/>
</dbReference>
<gene>
    <name evidence="1" type="ORF">CEXT_746131</name>
</gene>